<gene>
    <name evidence="1" type="ORF">D1B32_12325</name>
</gene>
<reference evidence="1 2" key="1">
    <citation type="journal article" date="2007" name="Int. J. Syst. Evol. Microbiol.">
        <title>Oceanobacillus profundus sp. nov., isolated from a deep-sea sediment core.</title>
        <authorList>
            <person name="Kim Y.G."/>
            <person name="Choi D.H."/>
            <person name="Hyun S."/>
            <person name="Cho B.C."/>
        </authorList>
    </citation>
    <scope>NUCLEOTIDE SEQUENCE [LARGE SCALE GENOMIC DNA]</scope>
    <source>
        <strain evidence="1 2">DSM 18246</strain>
    </source>
</reference>
<name>A0A417YGV2_9BACI</name>
<organism evidence="1 2">
    <name type="scientific">Oceanobacillus profundus</name>
    <dbReference type="NCBI Taxonomy" id="372463"/>
    <lineage>
        <taxon>Bacteria</taxon>
        <taxon>Bacillati</taxon>
        <taxon>Bacillota</taxon>
        <taxon>Bacilli</taxon>
        <taxon>Bacillales</taxon>
        <taxon>Bacillaceae</taxon>
        <taxon>Oceanobacillus</taxon>
    </lineage>
</organism>
<sequence>MLDMPDLDEQKYVRVGESTDTDLIIKGPQNIIVNQVVLDFEETYIFPKEPSLYQSEEPTNLQFHLENINEKTSVTIPYRNRLTHTEAKYASLYQYDIELNKWETIDFFHNQEEKTFECEVAKDGYLVVFTNTYWYSTITQKLADEYPQWTRIRKYKESIGQQFLNFYGMNFEEVESWLNWIDDQKHLTKTDVHVLDWVYVYPLIEVKQNDIIQLFYQKESQTHIIPIIEDIKGFFNNDTNQGGMIDYEDRRFYSKSMIDEIRGIVRNENGIKEFKSNPIPYHIWNTFDEFGLLLNVKRLHLENNKDFKERLLDVFRYPANSSKTGIGHGIARELNLIKRTNGKELLWENDQKSLLIHNRSGLPIDIDSLRVDYQPLSDDQYEILNNKHILIHPLRRYQKHIISFIYGLDKHELHNKNDINLQKMMYQENGQATGKLIEWVSYINTVAPIMWNRFKWDEGYWDTVSKELSGLGYIPNMWDSDMSVWKDYKFLINRWEDGQIWK</sequence>
<comment type="caution">
    <text evidence="1">The sequence shown here is derived from an EMBL/GenBank/DDBJ whole genome shotgun (WGS) entry which is preliminary data.</text>
</comment>
<dbReference type="Proteomes" id="UP000285456">
    <property type="component" value="Unassembled WGS sequence"/>
</dbReference>
<evidence type="ECO:0000313" key="2">
    <source>
        <dbReference type="Proteomes" id="UP000285456"/>
    </source>
</evidence>
<dbReference type="OrthoDB" id="1938371at2"/>
<dbReference type="AlphaFoldDB" id="A0A417YGV2"/>
<dbReference type="EMBL" id="QWEH01000007">
    <property type="protein sequence ID" value="RHW32015.1"/>
    <property type="molecule type" value="Genomic_DNA"/>
</dbReference>
<proteinExistence type="predicted"/>
<evidence type="ECO:0000313" key="1">
    <source>
        <dbReference type="EMBL" id="RHW32015.1"/>
    </source>
</evidence>
<dbReference type="RefSeq" id="WP_118889573.1">
    <property type="nucleotide sequence ID" value="NZ_PHUT01000007.1"/>
</dbReference>
<accession>A0A417YGV2</accession>
<protein>
    <submittedName>
        <fullName evidence="1">Low copy number virion structural protein</fullName>
    </submittedName>
</protein>
<keyword evidence="2" id="KW-1185">Reference proteome</keyword>